<dbReference type="GO" id="GO:0006508">
    <property type="term" value="P:proteolysis"/>
    <property type="evidence" value="ECO:0007669"/>
    <property type="project" value="UniProtKB-KW"/>
</dbReference>
<gene>
    <name evidence="15" type="primary">mycP</name>
    <name evidence="15" type="ORF">G4Z16_07415</name>
</gene>
<keyword evidence="4 10" id="KW-0645">Protease</keyword>
<sequence length="457" mass="47041">MSKAVTGSNAEFLTSGVDEHDAHRRLGTRCAQRAFVLLAALSLSAVGSAVPAAAAPMSPSQGGSSSSEHTPGRAGQDQGLDSSTECEFGGKNIKSTPWSLQRVLLDELWSKATGKGVTVAVIDTGVDKGNSQIREALAPGGNDFVGKSKGTTDVNGHGTRVAGIIAARKAPRSGFTGIAPSAKILPLRYTGSEDPEKQGNSETMSKAIRYAASEGVDIINISSDTVAKKPNAGLEAAIKSAVAKDILVVAAAGNDGADGKLENTYPAAYDGVLAVGASDRNNERAFFSQSGDFVDVAAPGVGMVSTVPKGGQCPADGTSFSAPYVAGVAALMYEKYPNWNAQQITARLQQTANRPGAGPDAQLGWGVVDPVAALSGDDQPQNRPRPDQAQQSGHVTPMSLTVGESDTERTQRISVYVMAAGTVLTILIGGTAIAARDHRRKRSAANGAADTTTSTRH</sequence>
<dbReference type="PRINTS" id="PR00723">
    <property type="entry name" value="SUBTILISIN"/>
</dbReference>
<dbReference type="GO" id="GO:0005886">
    <property type="term" value="C:plasma membrane"/>
    <property type="evidence" value="ECO:0007669"/>
    <property type="project" value="UniProtKB-SubCell"/>
</dbReference>
<dbReference type="SUPFAM" id="SSF52743">
    <property type="entry name" value="Subtilisin-like"/>
    <property type="match status" value="1"/>
</dbReference>
<evidence type="ECO:0000256" key="5">
    <source>
        <dbReference type="ARBA" id="ARBA00022692"/>
    </source>
</evidence>
<accession>A0A7T1T4J8</accession>
<dbReference type="InterPro" id="IPR050131">
    <property type="entry name" value="Peptidase_S8_subtilisin-like"/>
</dbReference>
<feature type="transmembrane region" description="Helical" evidence="13">
    <location>
        <begin position="34"/>
        <end position="54"/>
    </location>
</feature>
<dbReference type="Pfam" id="PF00082">
    <property type="entry name" value="Peptidase_S8"/>
    <property type="match status" value="1"/>
</dbReference>
<keyword evidence="8 13" id="KW-1133">Transmembrane helix</keyword>
<organism evidence="15 16">
    <name type="scientific">Streptomyces bathyalis</name>
    <dbReference type="NCBI Taxonomy" id="2710756"/>
    <lineage>
        <taxon>Bacteria</taxon>
        <taxon>Bacillati</taxon>
        <taxon>Actinomycetota</taxon>
        <taxon>Actinomycetes</taxon>
        <taxon>Kitasatosporales</taxon>
        <taxon>Streptomycetaceae</taxon>
        <taxon>Streptomyces</taxon>
    </lineage>
</organism>
<comment type="similarity">
    <text evidence="2 10 11">Belongs to the peptidase S8 family.</text>
</comment>
<dbReference type="NCBIfam" id="TIGR03921">
    <property type="entry name" value="T7SS_mycosin"/>
    <property type="match status" value="1"/>
</dbReference>
<evidence type="ECO:0000313" key="15">
    <source>
        <dbReference type="EMBL" id="QPP06253.1"/>
    </source>
</evidence>
<dbReference type="InterPro" id="IPR023834">
    <property type="entry name" value="T7SS_pept_S8A_mycosin"/>
</dbReference>
<evidence type="ECO:0000256" key="1">
    <source>
        <dbReference type="ARBA" id="ARBA00004162"/>
    </source>
</evidence>
<dbReference type="PROSITE" id="PS00138">
    <property type="entry name" value="SUBTILASE_SER"/>
    <property type="match status" value="1"/>
</dbReference>
<dbReference type="PROSITE" id="PS00136">
    <property type="entry name" value="SUBTILASE_ASP"/>
    <property type="match status" value="1"/>
</dbReference>
<keyword evidence="16" id="KW-1185">Reference proteome</keyword>
<evidence type="ECO:0000256" key="9">
    <source>
        <dbReference type="ARBA" id="ARBA00023136"/>
    </source>
</evidence>
<keyword evidence="6 10" id="KW-0378">Hydrolase</keyword>
<evidence type="ECO:0000256" key="2">
    <source>
        <dbReference type="ARBA" id="ARBA00011073"/>
    </source>
</evidence>
<evidence type="ECO:0000256" key="11">
    <source>
        <dbReference type="RuleBase" id="RU003355"/>
    </source>
</evidence>
<dbReference type="AlphaFoldDB" id="A0A7T1T4J8"/>
<dbReference type="PANTHER" id="PTHR43806:SF11">
    <property type="entry name" value="CEREVISIN-RELATED"/>
    <property type="match status" value="1"/>
</dbReference>
<protein>
    <submittedName>
        <fullName evidence="15">Type VII secretion-associated serine protease mycosin</fullName>
    </submittedName>
</protein>
<evidence type="ECO:0000256" key="4">
    <source>
        <dbReference type="ARBA" id="ARBA00022670"/>
    </source>
</evidence>
<feature type="compositionally biased region" description="Polar residues" evidence="12">
    <location>
        <begin position="378"/>
        <end position="404"/>
    </location>
</feature>
<dbReference type="InterPro" id="IPR015500">
    <property type="entry name" value="Peptidase_S8_subtilisin-rel"/>
</dbReference>
<dbReference type="Gene3D" id="3.40.50.200">
    <property type="entry name" value="Peptidase S8/S53 domain"/>
    <property type="match status" value="1"/>
</dbReference>
<dbReference type="RefSeq" id="WP_197349940.1">
    <property type="nucleotide sequence ID" value="NZ_CP048882.1"/>
</dbReference>
<reference evidence="16" key="1">
    <citation type="submission" date="2020-02" db="EMBL/GenBank/DDBJ databases">
        <title>Streptomyces sp. ASO4wet.</title>
        <authorList>
            <person name="Risdian C."/>
            <person name="Landwehr W."/>
            <person name="Schupp P."/>
            <person name="Wink J."/>
        </authorList>
    </citation>
    <scope>NUCLEOTIDE SEQUENCE [LARGE SCALE GENOMIC DNA]</scope>
    <source>
        <strain evidence="16">ASO4wet</strain>
    </source>
</reference>
<keyword evidence="3" id="KW-1003">Cell membrane</keyword>
<dbReference type="InterPro" id="IPR022398">
    <property type="entry name" value="Peptidase_S8_His-AS"/>
</dbReference>
<feature type="active site" description="Charge relay system" evidence="10">
    <location>
        <position position="319"/>
    </location>
</feature>
<keyword evidence="5 13" id="KW-0812">Transmembrane</keyword>
<evidence type="ECO:0000259" key="14">
    <source>
        <dbReference type="Pfam" id="PF00082"/>
    </source>
</evidence>
<dbReference type="InterPro" id="IPR023827">
    <property type="entry name" value="Peptidase_S8_Asp-AS"/>
</dbReference>
<name>A0A7T1T4J8_9ACTN</name>
<dbReference type="EMBL" id="CP048882">
    <property type="protein sequence ID" value="QPP06253.1"/>
    <property type="molecule type" value="Genomic_DNA"/>
</dbReference>
<evidence type="ECO:0000256" key="10">
    <source>
        <dbReference type="PROSITE-ProRule" id="PRU01240"/>
    </source>
</evidence>
<dbReference type="InterPro" id="IPR023828">
    <property type="entry name" value="Peptidase_S8_Ser-AS"/>
</dbReference>
<feature type="region of interest" description="Disordered" evidence="12">
    <location>
        <begin position="372"/>
        <end position="407"/>
    </location>
</feature>
<dbReference type="PROSITE" id="PS51892">
    <property type="entry name" value="SUBTILASE"/>
    <property type="match status" value="1"/>
</dbReference>
<evidence type="ECO:0000256" key="13">
    <source>
        <dbReference type="SAM" id="Phobius"/>
    </source>
</evidence>
<feature type="domain" description="Peptidase S8/S53" evidence="14">
    <location>
        <begin position="114"/>
        <end position="366"/>
    </location>
</feature>
<proteinExistence type="inferred from homology"/>
<dbReference type="PROSITE" id="PS00137">
    <property type="entry name" value="SUBTILASE_HIS"/>
    <property type="match status" value="1"/>
</dbReference>
<keyword evidence="9 13" id="KW-0472">Membrane</keyword>
<feature type="transmembrane region" description="Helical" evidence="13">
    <location>
        <begin position="413"/>
        <end position="435"/>
    </location>
</feature>
<evidence type="ECO:0000256" key="6">
    <source>
        <dbReference type="ARBA" id="ARBA00022801"/>
    </source>
</evidence>
<dbReference type="Proteomes" id="UP000595046">
    <property type="component" value="Chromosome"/>
</dbReference>
<keyword evidence="7 10" id="KW-0720">Serine protease</keyword>
<evidence type="ECO:0000256" key="7">
    <source>
        <dbReference type="ARBA" id="ARBA00022825"/>
    </source>
</evidence>
<feature type="active site" description="Charge relay system" evidence="10">
    <location>
        <position position="123"/>
    </location>
</feature>
<evidence type="ECO:0000256" key="12">
    <source>
        <dbReference type="SAM" id="MobiDB-lite"/>
    </source>
</evidence>
<evidence type="ECO:0000313" key="16">
    <source>
        <dbReference type="Proteomes" id="UP000595046"/>
    </source>
</evidence>
<dbReference type="InterPro" id="IPR036852">
    <property type="entry name" value="Peptidase_S8/S53_dom_sf"/>
</dbReference>
<evidence type="ECO:0000256" key="3">
    <source>
        <dbReference type="ARBA" id="ARBA00022475"/>
    </source>
</evidence>
<feature type="compositionally biased region" description="Low complexity" evidence="12">
    <location>
        <begin position="53"/>
        <end position="67"/>
    </location>
</feature>
<feature type="active site" description="Charge relay system" evidence="10">
    <location>
        <position position="157"/>
    </location>
</feature>
<dbReference type="KEGG" id="sbat:G4Z16_07415"/>
<evidence type="ECO:0000256" key="8">
    <source>
        <dbReference type="ARBA" id="ARBA00022989"/>
    </source>
</evidence>
<feature type="region of interest" description="Disordered" evidence="12">
    <location>
        <begin position="435"/>
        <end position="457"/>
    </location>
</feature>
<feature type="region of interest" description="Disordered" evidence="12">
    <location>
        <begin position="53"/>
        <end position="91"/>
    </location>
</feature>
<dbReference type="GO" id="GO:0004252">
    <property type="term" value="F:serine-type endopeptidase activity"/>
    <property type="evidence" value="ECO:0007669"/>
    <property type="project" value="UniProtKB-UniRule"/>
</dbReference>
<dbReference type="InterPro" id="IPR000209">
    <property type="entry name" value="Peptidase_S8/S53_dom"/>
</dbReference>
<comment type="subcellular location">
    <subcellularLocation>
        <location evidence="1">Cell membrane</location>
        <topology evidence="1">Single-pass membrane protein</topology>
    </subcellularLocation>
</comment>
<dbReference type="PANTHER" id="PTHR43806">
    <property type="entry name" value="PEPTIDASE S8"/>
    <property type="match status" value="1"/>
</dbReference>